<name>A0A4V3A614_9MYCO</name>
<dbReference type="EMBL" id="RXLR01000017">
    <property type="protein sequence ID" value="TDH20578.1"/>
    <property type="molecule type" value="Genomic_DNA"/>
</dbReference>
<organism evidence="2 3">
    <name type="scientific">Mycobacteroides franklinii</name>
    <dbReference type="NCBI Taxonomy" id="948102"/>
    <lineage>
        <taxon>Bacteria</taxon>
        <taxon>Bacillati</taxon>
        <taxon>Actinomycetota</taxon>
        <taxon>Actinomycetes</taxon>
        <taxon>Mycobacteriales</taxon>
        <taxon>Mycobacteriaceae</taxon>
        <taxon>Mycobacteroides</taxon>
    </lineage>
</organism>
<evidence type="ECO:0000256" key="1">
    <source>
        <dbReference type="SAM" id="MobiDB-lite"/>
    </source>
</evidence>
<feature type="non-terminal residue" evidence="2">
    <location>
        <position position="25"/>
    </location>
</feature>
<feature type="compositionally biased region" description="Polar residues" evidence="1">
    <location>
        <begin position="8"/>
        <end position="18"/>
    </location>
</feature>
<dbReference type="Proteomes" id="UP000295627">
    <property type="component" value="Unassembled WGS sequence"/>
</dbReference>
<evidence type="ECO:0000313" key="2">
    <source>
        <dbReference type="EMBL" id="TDH20578.1"/>
    </source>
</evidence>
<keyword evidence="2" id="KW-0808">Transferase</keyword>
<reference evidence="2 3" key="1">
    <citation type="journal article" date="2019" name="Sci. Rep.">
        <title>Extended insight into the Mycobacterium chelonae-abscessus complex through whole genome sequencing of Mycobacterium salmoniphilum outbreak and Mycobacterium salmoniphilum-like strains.</title>
        <authorList>
            <person name="Behra P.R.K."/>
            <person name="Das S."/>
            <person name="Pettersson B.M.F."/>
            <person name="Shirreff L."/>
            <person name="DuCote T."/>
            <person name="Jacobsson K.G."/>
            <person name="Ennis D.G."/>
            <person name="Kirsebom L.A."/>
        </authorList>
    </citation>
    <scope>NUCLEOTIDE SEQUENCE [LARGE SCALE GENOMIC DNA]</scope>
    <source>
        <strain evidence="2 3">DSM 45524</strain>
    </source>
</reference>
<dbReference type="GO" id="GO:0008168">
    <property type="term" value="F:methyltransferase activity"/>
    <property type="evidence" value="ECO:0007669"/>
    <property type="project" value="UniProtKB-KW"/>
</dbReference>
<sequence length="25" mass="2776">MLILPCPQTGQQSRTTTGPLRRAHL</sequence>
<keyword evidence="2" id="KW-0489">Methyltransferase</keyword>
<protein>
    <submittedName>
        <fullName evidence="2">Isoprenylcysteine carboxylmethyltransferase family protein</fullName>
    </submittedName>
</protein>
<feature type="region of interest" description="Disordered" evidence="1">
    <location>
        <begin position="1"/>
        <end position="25"/>
    </location>
</feature>
<evidence type="ECO:0000313" key="3">
    <source>
        <dbReference type="Proteomes" id="UP000295627"/>
    </source>
</evidence>
<proteinExistence type="predicted"/>
<comment type="caution">
    <text evidence="2">The sequence shown here is derived from an EMBL/GenBank/DDBJ whole genome shotgun (WGS) entry which is preliminary data.</text>
</comment>
<dbReference type="AlphaFoldDB" id="A0A4V3A614"/>
<accession>A0A4V3A614</accession>
<gene>
    <name evidence="2" type="ORF">EJ571_15005</name>
</gene>
<dbReference type="GO" id="GO:0032259">
    <property type="term" value="P:methylation"/>
    <property type="evidence" value="ECO:0007669"/>
    <property type="project" value="UniProtKB-KW"/>
</dbReference>